<gene>
    <name evidence="1" type="ORF">HMPREF9733_01961</name>
</gene>
<dbReference type="AlphaFoldDB" id="M2AZM8"/>
<dbReference type="Proteomes" id="UP000016183">
    <property type="component" value="Unassembled WGS sequence"/>
</dbReference>
<name>M2AZM8_TREDN</name>
<dbReference type="EMBL" id="AGDZ01000027">
    <property type="protein sequence ID" value="EMB22545.1"/>
    <property type="molecule type" value="Genomic_DNA"/>
</dbReference>
<protein>
    <submittedName>
        <fullName evidence="1">Uncharacterized protein</fullName>
    </submittedName>
</protein>
<comment type="caution">
    <text evidence="1">The sequence shown here is derived from an EMBL/GenBank/DDBJ whole genome shotgun (WGS) entry which is preliminary data.</text>
</comment>
<reference evidence="1 2" key="1">
    <citation type="submission" date="2012-01" db="EMBL/GenBank/DDBJ databases">
        <title>The Genome Sequence of Treponema denticola SP33.</title>
        <authorList>
            <consortium name="The Broad Institute Genome Sequencing Platform"/>
            <person name="Earl A."/>
            <person name="Ward D."/>
            <person name="Feldgarden M."/>
            <person name="Gevers D."/>
            <person name="Blanton J.M."/>
            <person name="Fenno C.J."/>
            <person name="Baranova O.V."/>
            <person name="Mathney J."/>
            <person name="Dewhirst F.E."/>
            <person name="Izard J."/>
            <person name="Young S.K."/>
            <person name="Zeng Q."/>
            <person name="Gargeya S."/>
            <person name="Fitzgerald M."/>
            <person name="Haas B."/>
            <person name="Abouelleil A."/>
            <person name="Alvarado L."/>
            <person name="Arachchi H.M."/>
            <person name="Berlin A."/>
            <person name="Chapman S.B."/>
            <person name="Gearin G."/>
            <person name="Goldberg J."/>
            <person name="Griggs A."/>
            <person name="Gujja S."/>
            <person name="Hansen M."/>
            <person name="Heiman D."/>
            <person name="Howarth C."/>
            <person name="Larimer J."/>
            <person name="Lui A."/>
            <person name="MacDonald P.J.P."/>
            <person name="McCowen C."/>
            <person name="Montmayeur A."/>
            <person name="Murphy C."/>
            <person name="Neiman D."/>
            <person name="Pearson M."/>
            <person name="Priest M."/>
            <person name="Roberts A."/>
            <person name="Saif S."/>
            <person name="Shea T."/>
            <person name="Sisk P."/>
            <person name="Stolte C."/>
            <person name="Sykes S."/>
            <person name="Wortman J."/>
            <person name="Nusbaum C."/>
            <person name="Birren B."/>
        </authorList>
    </citation>
    <scope>NUCLEOTIDE SEQUENCE [LARGE SCALE GENOMIC DNA]</scope>
    <source>
        <strain evidence="1 2">SP33</strain>
    </source>
</reference>
<evidence type="ECO:0000313" key="1">
    <source>
        <dbReference type="EMBL" id="EMB22545.1"/>
    </source>
</evidence>
<dbReference type="PATRIC" id="fig|999437.3.peg.2024"/>
<evidence type="ECO:0000313" key="2">
    <source>
        <dbReference type="Proteomes" id="UP000016183"/>
    </source>
</evidence>
<organism evidence="1 2">
    <name type="scientific">Treponema denticola SP33</name>
    <dbReference type="NCBI Taxonomy" id="999437"/>
    <lineage>
        <taxon>Bacteria</taxon>
        <taxon>Pseudomonadati</taxon>
        <taxon>Spirochaetota</taxon>
        <taxon>Spirochaetia</taxon>
        <taxon>Spirochaetales</taxon>
        <taxon>Treponemataceae</taxon>
        <taxon>Treponema</taxon>
    </lineage>
</organism>
<dbReference type="HOGENOM" id="CLU_2060409_0_0_12"/>
<proteinExistence type="predicted"/>
<sequence length="140" mass="16217">MTETYLFLPNNLMAVLYEEQKLIQSLVSFPFRKTIPLFKTMEKFDYLTIYPPILSGSLIVRPCNSPDSFETNGGFILGDAGAKAKTVFLQLENLKQKTNLPVFSILRCRSWYYADVEFKEEKSGLCTWKIKNKLWQKTAK</sequence>
<accession>M2AZM8</accession>
<dbReference type="RefSeq" id="WP_010696800.1">
    <property type="nucleotide sequence ID" value="NZ_KB442454.1"/>
</dbReference>